<dbReference type="RefSeq" id="WP_257770952.1">
    <property type="nucleotide sequence ID" value="NZ_CP102480.1"/>
</dbReference>
<dbReference type="CDD" id="cd06558">
    <property type="entry name" value="crotonase-like"/>
    <property type="match status" value="1"/>
</dbReference>
<dbReference type="GO" id="GO:0016829">
    <property type="term" value="F:lyase activity"/>
    <property type="evidence" value="ECO:0007669"/>
    <property type="project" value="UniProtKB-KW"/>
</dbReference>
<dbReference type="PANTHER" id="PTHR11941">
    <property type="entry name" value="ENOYL-COA HYDRATASE-RELATED"/>
    <property type="match status" value="1"/>
</dbReference>
<dbReference type="Gene3D" id="1.10.12.10">
    <property type="entry name" value="Lyase 2-enoyl-coa Hydratase, Chain A, domain 2"/>
    <property type="match status" value="1"/>
</dbReference>
<accession>A0A9J7B1A7</accession>
<dbReference type="PROSITE" id="PS00166">
    <property type="entry name" value="ENOYL_COA_HYDRATASE"/>
    <property type="match status" value="1"/>
</dbReference>
<dbReference type="SUPFAM" id="SSF52096">
    <property type="entry name" value="ClpP/crotonase"/>
    <property type="match status" value="1"/>
</dbReference>
<keyword evidence="5" id="KW-1185">Reference proteome</keyword>
<dbReference type="GO" id="GO:0006635">
    <property type="term" value="P:fatty acid beta-oxidation"/>
    <property type="evidence" value="ECO:0007669"/>
    <property type="project" value="TreeGrafter"/>
</dbReference>
<evidence type="ECO:0000313" key="4">
    <source>
        <dbReference type="EMBL" id="UUX51453.1"/>
    </source>
</evidence>
<name>A0A9J7B1A7_9PROT</name>
<evidence type="ECO:0000256" key="2">
    <source>
        <dbReference type="ARBA" id="ARBA00023239"/>
    </source>
</evidence>
<evidence type="ECO:0000256" key="1">
    <source>
        <dbReference type="ARBA" id="ARBA00005254"/>
    </source>
</evidence>
<dbReference type="InterPro" id="IPR018376">
    <property type="entry name" value="Enoyl-CoA_hyd/isom_CS"/>
</dbReference>
<comment type="similarity">
    <text evidence="1 3">Belongs to the enoyl-CoA hydratase/isomerase family.</text>
</comment>
<proteinExistence type="inferred from homology"/>
<organism evidence="4 5">
    <name type="scientific">Nisaea acidiphila</name>
    <dbReference type="NCBI Taxonomy" id="1862145"/>
    <lineage>
        <taxon>Bacteria</taxon>
        <taxon>Pseudomonadati</taxon>
        <taxon>Pseudomonadota</taxon>
        <taxon>Alphaproteobacteria</taxon>
        <taxon>Rhodospirillales</taxon>
        <taxon>Thalassobaculaceae</taxon>
        <taxon>Nisaea</taxon>
    </lineage>
</organism>
<keyword evidence="2" id="KW-0456">Lyase</keyword>
<reference evidence="4" key="1">
    <citation type="submission" date="2022-08" db="EMBL/GenBank/DDBJ databases">
        <title>Nisaea acidiphila sp. nov., isolated from a marine algal debris and emended description of the genus Nisaea Urios et al. 2008.</title>
        <authorList>
            <person name="Kwon K."/>
        </authorList>
    </citation>
    <scope>NUCLEOTIDE SEQUENCE</scope>
    <source>
        <strain evidence="4">MEBiC11861</strain>
    </source>
</reference>
<evidence type="ECO:0000256" key="3">
    <source>
        <dbReference type="RuleBase" id="RU003707"/>
    </source>
</evidence>
<dbReference type="InterPro" id="IPR029045">
    <property type="entry name" value="ClpP/crotonase-like_dom_sf"/>
</dbReference>
<gene>
    <name evidence="4" type="ORF">NUH88_07085</name>
</gene>
<dbReference type="Proteomes" id="UP001060336">
    <property type="component" value="Chromosome"/>
</dbReference>
<dbReference type="EMBL" id="CP102480">
    <property type="protein sequence ID" value="UUX51453.1"/>
    <property type="molecule type" value="Genomic_DNA"/>
</dbReference>
<dbReference type="AlphaFoldDB" id="A0A9J7B1A7"/>
<dbReference type="NCBIfam" id="NF004781">
    <property type="entry name" value="PRK06127.1"/>
    <property type="match status" value="1"/>
</dbReference>
<dbReference type="InterPro" id="IPR014748">
    <property type="entry name" value="Enoyl-CoA_hydra_C"/>
</dbReference>
<dbReference type="Pfam" id="PF00378">
    <property type="entry name" value="ECH_1"/>
    <property type="match status" value="1"/>
</dbReference>
<evidence type="ECO:0000313" key="5">
    <source>
        <dbReference type="Proteomes" id="UP001060336"/>
    </source>
</evidence>
<dbReference type="PANTHER" id="PTHR11941:SF54">
    <property type="entry name" value="ENOYL-COA HYDRATASE, MITOCHONDRIAL"/>
    <property type="match status" value="1"/>
</dbReference>
<sequence length="265" mass="29047">MPASAPQPILTEFKNGIARLIFNNPARHNAMSLEMWTHGAELLEAFGQDDNVRAILLTGAGTEAFVAGADISKFGDERASREAVETYDRAVARFQQVMRSLEKPTIARINGFCIGGGLAIAIECDIRVCSEKSRFSVPAAKLGIGYAMDGIRRLRTLVGPAFAAEIFYTARQFTAEEAVMMGLVNRVLPEAGLDAHVEDLLSRISENAPLAIHTAKRALIELEKPEVAQDEAACDTLVLKCMESEDYVEGRTAFMEKRKPVFRGR</sequence>
<dbReference type="Gene3D" id="3.90.226.10">
    <property type="entry name" value="2-enoyl-CoA Hydratase, Chain A, domain 1"/>
    <property type="match status" value="1"/>
</dbReference>
<dbReference type="InterPro" id="IPR001753">
    <property type="entry name" value="Enoyl-CoA_hydra/iso"/>
</dbReference>
<protein>
    <submittedName>
        <fullName evidence="4">Enoyl-CoA hydratase</fullName>
    </submittedName>
</protein>
<dbReference type="KEGG" id="naci:NUH88_07085"/>